<comment type="subcellular location">
    <subcellularLocation>
        <location evidence="1">Membrane</location>
        <topology evidence="1">Multi-pass membrane protein</topology>
    </subcellularLocation>
</comment>
<dbReference type="SUPFAM" id="SSF103473">
    <property type="entry name" value="MFS general substrate transporter"/>
    <property type="match status" value="1"/>
</dbReference>
<evidence type="ECO:0000313" key="10">
    <source>
        <dbReference type="Proteomes" id="UP000288859"/>
    </source>
</evidence>
<evidence type="ECO:0000256" key="3">
    <source>
        <dbReference type="ARBA" id="ARBA00022692"/>
    </source>
</evidence>
<name>A0A438N0C3_EXOME</name>
<feature type="transmembrane region" description="Helical" evidence="7">
    <location>
        <begin position="82"/>
        <end position="101"/>
    </location>
</feature>
<feature type="transmembrane region" description="Helical" evidence="7">
    <location>
        <begin position="404"/>
        <end position="425"/>
    </location>
</feature>
<reference evidence="9 10" key="1">
    <citation type="submission" date="2017-03" db="EMBL/GenBank/DDBJ databases">
        <title>Genomes of endolithic fungi from Antarctica.</title>
        <authorList>
            <person name="Coleine C."/>
            <person name="Masonjones S."/>
            <person name="Stajich J.E."/>
        </authorList>
    </citation>
    <scope>NUCLEOTIDE SEQUENCE [LARGE SCALE GENOMIC DNA]</scope>
    <source>
        <strain evidence="9 10">CCFEE 6314</strain>
    </source>
</reference>
<evidence type="ECO:0000256" key="2">
    <source>
        <dbReference type="ARBA" id="ARBA00022448"/>
    </source>
</evidence>
<feature type="transmembrane region" description="Helical" evidence="7">
    <location>
        <begin position="431"/>
        <end position="450"/>
    </location>
</feature>
<protein>
    <recommendedName>
        <fullName evidence="8">Major facilitator superfamily (MFS) profile domain-containing protein</fullName>
    </recommendedName>
</protein>
<feature type="compositionally biased region" description="Polar residues" evidence="6">
    <location>
        <begin position="1"/>
        <end position="17"/>
    </location>
</feature>
<dbReference type="InterPro" id="IPR011701">
    <property type="entry name" value="MFS"/>
</dbReference>
<proteinExistence type="predicted"/>
<accession>A0A438N0C3</accession>
<dbReference type="GO" id="GO:0022857">
    <property type="term" value="F:transmembrane transporter activity"/>
    <property type="evidence" value="ECO:0007669"/>
    <property type="project" value="InterPro"/>
</dbReference>
<feature type="transmembrane region" description="Helical" evidence="7">
    <location>
        <begin position="230"/>
        <end position="249"/>
    </location>
</feature>
<dbReference type="EMBL" id="NAJM01000031">
    <property type="protein sequence ID" value="RVX69165.1"/>
    <property type="molecule type" value="Genomic_DNA"/>
</dbReference>
<feature type="transmembrane region" description="Helical" evidence="7">
    <location>
        <begin position="197"/>
        <end position="218"/>
    </location>
</feature>
<feature type="transmembrane region" description="Helical" evidence="7">
    <location>
        <begin position="377"/>
        <end position="397"/>
    </location>
</feature>
<dbReference type="InterPro" id="IPR020846">
    <property type="entry name" value="MFS_dom"/>
</dbReference>
<dbReference type="FunFam" id="1.20.1250.20:FF:000364">
    <property type="entry name" value="MFS general substrate transporter"/>
    <property type="match status" value="1"/>
</dbReference>
<dbReference type="VEuPathDB" id="FungiDB:PV10_03298"/>
<evidence type="ECO:0000256" key="1">
    <source>
        <dbReference type="ARBA" id="ARBA00004141"/>
    </source>
</evidence>
<keyword evidence="2" id="KW-0813">Transport</keyword>
<sequence length="560" mass="62238">MAVILSPSQTTHNTSPPMQRMAKNQDFKDDSDQVSLDKAPQESSQHVEELMKSGLDADEAYFLHNVTEKEQRRIFHKVDVRLVPMLALLLVLSAFGFVHSIDHGIIHRYLIAHLDRANIGNAKIEGLEASLNMTGTNYNVALAIFFVPYILCEVPSNQILVRCKPSYYIGTLVLAWGTVMTLTGVVQSFGGLVATRFFLGLFEAGFFPGAIFLIAQWYPPNKTQTRMAMFYCASALSGAFSGLLAFAIAKMNGLGGYEGWRWIFIVEGLASVVIGAACFFLLPDSPSESRWLRPDEARFLNAIHILHRGRKAKAEYIEGTNKTKRVNWHVLKQVLTDWQLYLQALVFMSNAVPNYGLKFTMPQIIRNMGFTASHAQLLTAPPYTMGAISALISALLADRYTWRMPFIVGAQTLLIVAYTILFIKAEDIADNVPLCYFAVFVACCGVYPILPGCNAWTINNLAGPAKRAQGIAWMIAMGNCGGIAGSFIFIDKEKPKYPTGFGSSLAFAAAGIVCALTLETLFWTINKRNARYTEVEIREKYTDQELEKMGDRSPLFKYSL</sequence>
<dbReference type="GO" id="GO:0016020">
    <property type="term" value="C:membrane"/>
    <property type="evidence" value="ECO:0007669"/>
    <property type="project" value="UniProtKB-SubCell"/>
</dbReference>
<evidence type="ECO:0000256" key="7">
    <source>
        <dbReference type="SAM" id="Phobius"/>
    </source>
</evidence>
<evidence type="ECO:0000256" key="4">
    <source>
        <dbReference type="ARBA" id="ARBA00022989"/>
    </source>
</evidence>
<feature type="transmembrane region" description="Helical" evidence="7">
    <location>
        <begin position="261"/>
        <end position="282"/>
    </location>
</feature>
<dbReference type="FunFam" id="1.20.1250.20:FF:000034">
    <property type="entry name" value="MFS general substrate transporter"/>
    <property type="match status" value="1"/>
</dbReference>
<keyword evidence="4 7" id="KW-1133">Transmembrane helix</keyword>
<feature type="region of interest" description="Disordered" evidence="6">
    <location>
        <begin position="1"/>
        <end position="44"/>
    </location>
</feature>
<dbReference type="AlphaFoldDB" id="A0A438N0C3"/>
<dbReference type="Pfam" id="PF07690">
    <property type="entry name" value="MFS_1"/>
    <property type="match status" value="1"/>
</dbReference>
<dbReference type="OrthoDB" id="2962993at2759"/>
<feature type="transmembrane region" description="Helical" evidence="7">
    <location>
        <begin position="166"/>
        <end position="185"/>
    </location>
</feature>
<dbReference type="PANTHER" id="PTHR43791">
    <property type="entry name" value="PERMEASE-RELATED"/>
    <property type="match status" value="1"/>
</dbReference>
<dbReference type="PANTHER" id="PTHR43791:SF54">
    <property type="entry name" value="MAJOR FACILITATOR SUPERFAMILY (MFS) PROFILE DOMAIN-CONTAINING PROTEIN-RELATED"/>
    <property type="match status" value="1"/>
</dbReference>
<feature type="transmembrane region" description="Helical" evidence="7">
    <location>
        <begin position="136"/>
        <end position="154"/>
    </location>
</feature>
<dbReference type="Proteomes" id="UP000288859">
    <property type="component" value="Unassembled WGS sequence"/>
</dbReference>
<gene>
    <name evidence="9" type="ORF">B0A52_07141</name>
</gene>
<dbReference type="InterPro" id="IPR036259">
    <property type="entry name" value="MFS_trans_sf"/>
</dbReference>
<feature type="transmembrane region" description="Helical" evidence="7">
    <location>
        <begin position="502"/>
        <end position="523"/>
    </location>
</feature>
<dbReference type="PROSITE" id="PS50850">
    <property type="entry name" value="MFS"/>
    <property type="match status" value="1"/>
</dbReference>
<organism evidence="9 10">
    <name type="scientific">Exophiala mesophila</name>
    <name type="common">Black yeast-like fungus</name>
    <dbReference type="NCBI Taxonomy" id="212818"/>
    <lineage>
        <taxon>Eukaryota</taxon>
        <taxon>Fungi</taxon>
        <taxon>Dikarya</taxon>
        <taxon>Ascomycota</taxon>
        <taxon>Pezizomycotina</taxon>
        <taxon>Eurotiomycetes</taxon>
        <taxon>Chaetothyriomycetidae</taxon>
        <taxon>Chaetothyriales</taxon>
        <taxon>Herpotrichiellaceae</taxon>
        <taxon>Exophiala</taxon>
    </lineage>
</organism>
<keyword evidence="3 7" id="KW-0812">Transmembrane</keyword>
<evidence type="ECO:0000259" key="8">
    <source>
        <dbReference type="PROSITE" id="PS50850"/>
    </source>
</evidence>
<feature type="domain" description="Major facilitator superfamily (MFS) profile" evidence="8">
    <location>
        <begin position="88"/>
        <end position="529"/>
    </location>
</feature>
<keyword evidence="5 7" id="KW-0472">Membrane</keyword>
<evidence type="ECO:0000313" key="9">
    <source>
        <dbReference type="EMBL" id="RVX69165.1"/>
    </source>
</evidence>
<feature type="transmembrane region" description="Helical" evidence="7">
    <location>
        <begin position="471"/>
        <end position="490"/>
    </location>
</feature>
<dbReference type="Gene3D" id="1.20.1250.20">
    <property type="entry name" value="MFS general substrate transporter like domains"/>
    <property type="match status" value="2"/>
</dbReference>
<comment type="caution">
    <text evidence="9">The sequence shown here is derived from an EMBL/GenBank/DDBJ whole genome shotgun (WGS) entry which is preliminary data.</text>
</comment>
<evidence type="ECO:0000256" key="6">
    <source>
        <dbReference type="SAM" id="MobiDB-lite"/>
    </source>
</evidence>
<evidence type="ECO:0000256" key="5">
    <source>
        <dbReference type="ARBA" id="ARBA00023136"/>
    </source>
</evidence>